<evidence type="ECO:0000256" key="1">
    <source>
        <dbReference type="SAM" id="MobiDB-lite"/>
    </source>
</evidence>
<protein>
    <submittedName>
        <fullName evidence="3">CAP domain-containing protein</fullName>
    </submittedName>
</protein>
<dbReference type="InterPro" id="IPR013783">
    <property type="entry name" value="Ig-like_fold"/>
</dbReference>
<dbReference type="EMBL" id="JARRAG010000001">
    <property type="protein sequence ID" value="MDG3003686.1"/>
    <property type="molecule type" value="Genomic_DNA"/>
</dbReference>
<proteinExistence type="predicted"/>
<dbReference type="SUPFAM" id="SSF55797">
    <property type="entry name" value="PR-1-like"/>
    <property type="match status" value="1"/>
</dbReference>
<feature type="compositionally biased region" description="Polar residues" evidence="1">
    <location>
        <begin position="98"/>
        <end position="117"/>
    </location>
</feature>
<evidence type="ECO:0000313" key="3">
    <source>
        <dbReference type="EMBL" id="MDG3003686.1"/>
    </source>
</evidence>
<evidence type="ECO:0000313" key="4">
    <source>
        <dbReference type="Proteomes" id="UP001216907"/>
    </source>
</evidence>
<feature type="region of interest" description="Disordered" evidence="1">
    <location>
        <begin position="98"/>
        <end position="121"/>
    </location>
</feature>
<dbReference type="InterPro" id="IPR014044">
    <property type="entry name" value="CAP_dom"/>
</dbReference>
<keyword evidence="4" id="KW-1185">Reference proteome</keyword>
<dbReference type="Gene3D" id="3.40.33.10">
    <property type="entry name" value="CAP"/>
    <property type="match status" value="1"/>
</dbReference>
<dbReference type="PANTHER" id="PTHR31157:SF1">
    <property type="entry name" value="SCP DOMAIN-CONTAINING PROTEIN"/>
    <property type="match status" value="1"/>
</dbReference>
<sequence length="402" mass="41592">MARPTSRRSLRFENLEDRQLLSSVAPNNDQQLALQLINMARTTPQAAAQWISKNVGSDVSKTLKAYNVDVNAVKATIANSRPLPPVAWNSNLADAAQAHSQDMADNQFQSHTGSDGSSADARIASSGYKAATTGENAFAYANSVDNAMQAFLYDWGVADAGHRRNLLQPGVSPDASFTDVGVGVAKSTGKVGPVLVTQDFGSRSNAPAQLVGVVYGDSDGNDFYTPGEGQGGVEIDATNLDSGKTASTKTWDSGGYQMPLSPGRYQVTASENNVVIKQINLSVANLNVAQDFLTSDAWDGRSLSAATAKSTPPAAPTVQAARVAPAAVTMAATSAPAPTPTPAPVTVSVASTPAPSNGSKVAVFAPSDWKGPSVTVASTPADDAATAKAPLANWTTWKANAR</sequence>
<dbReference type="RefSeq" id="WP_277860036.1">
    <property type="nucleotide sequence ID" value="NZ_JARRAG010000001.1"/>
</dbReference>
<feature type="region of interest" description="Disordered" evidence="1">
    <location>
        <begin position="333"/>
        <end position="357"/>
    </location>
</feature>
<feature type="region of interest" description="Disordered" evidence="1">
    <location>
        <begin position="227"/>
        <end position="255"/>
    </location>
</feature>
<organism evidence="3 4">
    <name type="scientific">Paludisphaera mucosa</name>
    <dbReference type="NCBI Taxonomy" id="3030827"/>
    <lineage>
        <taxon>Bacteria</taxon>
        <taxon>Pseudomonadati</taxon>
        <taxon>Planctomycetota</taxon>
        <taxon>Planctomycetia</taxon>
        <taxon>Isosphaerales</taxon>
        <taxon>Isosphaeraceae</taxon>
        <taxon>Paludisphaera</taxon>
    </lineage>
</organism>
<dbReference type="SUPFAM" id="SSF49478">
    <property type="entry name" value="Cna protein B-type domain"/>
    <property type="match status" value="1"/>
</dbReference>
<dbReference type="PANTHER" id="PTHR31157">
    <property type="entry name" value="SCP DOMAIN-CONTAINING PROTEIN"/>
    <property type="match status" value="1"/>
</dbReference>
<feature type="compositionally biased region" description="Low complexity" evidence="1">
    <location>
        <begin position="344"/>
        <end position="356"/>
    </location>
</feature>
<dbReference type="Proteomes" id="UP001216907">
    <property type="component" value="Unassembled WGS sequence"/>
</dbReference>
<name>A0ABT6F872_9BACT</name>
<feature type="compositionally biased region" description="Polar residues" evidence="1">
    <location>
        <begin position="239"/>
        <end position="251"/>
    </location>
</feature>
<reference evidence="3 4" key="1">
    <citation type="submission" date="2023-03" db="EMBL/GenBank/DDBJ databases">
        <title>Paludisphaera mucosa sp. nov. a novel planctomycete from northern fen.</title>
        <authorList>
            <person name="Ivanova A."/>
        </authorList>
    </citation>
    <scope>NUCLEOTIDE SEQUENCE [LARGE SCALE GENOMIC DNA]</scope>
    <source>
        <strain evidence="3 4">Pla2</strain>
    </source>
</reference>
<dbReference type="InterPro" id="IPR035940">
    <property type="entry name" value="CAP_sf"/>
</dbReference>
<comment type="caution">
    <text evidence="3">The sequence shown here is derived from an EMBL/GenBank/DDBJ whole genome shotgun (WGS) entry which is preliminary data.</text>
</comment>
<evidence type="ECO:0000259" key="2">
    <source>
        <dbReference type="Pfam" id="PF00188"/>
    </source>
</evidence>
<gene>
    <name evidence="3" type="ORF">PZE19_07890</name>
</gene>
<dbReference type="Pfam" id="PF00188">
    <property type="entry name" value="CAP"/>
    <property type="match status" value="1"/>
</dbReference>
<accession>A0ABT6F872</accession>
<dbReference type="CDD" id="cd05379">
    <property type="entry name" value="CAP_bacterial"/>
    <property type="match status" value="1"/>
</dbReference>
<dbReference type="Gene3D" id="2.60.40.10">
    <property type="entry name" value="Immunoglobulins"/>
    <property type="match status" value="1"/>
</dbReference>
<feature type="domain" description="SCP" evidence="2">
    <location>
        <begin position="79"/>
        <end position="200"/>
    </location>
</feature>